<dbReference type="EMBL" id="LT629695">
    <property type="protein sequence ID" value="SDH55532.1"/>
    <property type="molecule type" value="Genomic_DNA"/>
</dbReference>
<dbReference type="Gene3D" id="3.30.1370.50">
    <property type="entry name" value="R3H-like domain"/>
    <property type="match status" value="1"/>
</dbReference>
<evidence type="ECO:0000313" key="4">
    <source>
        <dbReference type="Proteomes" id="UP000198822"/>
    </source>
</evidence>
<dbReference type="Proteomes" id="UP000198822">
    <property type="component" value="Chromosome I"/>
</dbReference>
<feature type="domain" description="R3H" evidence="2">
    <location>
        <begin position="93"/>
        <end position="157"/>
    </location>
</feature>
<dbReference type="PANTHER" id="PTHR35800:SF1">
    <property type="entry name" value="RNA-BINDING PROTEIN KHPB"/>
    <property type="match status" value="1"/>
</dbReference>
<gene>
    <name evidence="3" type="ORF">SAMN04489720_1601</name>
</gene>
<organism evidence="3 4">
    <name type="scientific">Agrococcus jejuensis</name>
    <dbReference type="NCBI Taxonomy" id="399736"/>
    <lineage>
        <taxon>Bacteria</taxon>
        <taxon>Bacillati</taxon>
        <taxon>Actinomycetota</taxon>
        <taxon>Actinomycetes</taxon>
        <taxon>Micrococcales</taxon>
        <taxon>Microbacteriaceae</taxon>
        <taxon>Agrococcus</taxon>
    </lineage>
</organism>
<name>A0A1G8DCS0_9MICO</name>
<dbReference type="SUPFAM" id="SSF82708">
    <property type="entry name" value="R3H domain"/>
    <property type="match status" value="1"/>
</dbReference>
<dbReference type="STRING" id="399736.SAMN04489720_1601"/>
<dbReference type="Pfam" id="PF01424">
    <property type="entry name" value="R3H"/>
    <property type="match status" value="1"/>
</dbReference>
<dbReference type="InterPro" id="IPR001374">
    <property type="entry name" value="R3H_dom"/>
</dbReference>
<dbReference type="InterPro" id="IPR036867">
    <property type="entry name" value="R3H_dom_sf"/>
</dbReference>
<dbReference type="PANTHER" id="PTHR35800">
    <property type="entry name" value="PROTEIN JAG"/>
    <property type="match status" value="1"/>
</dbReference>
<dbReference type="AlphaFoldDB" id="A0A1G8DCS0"/>
<accession>A0A1G8DCS0</accession>
<dbReference type="PROSITE" id="PS51061">
    <property type="entry name" value="R3H"/>
    <property type="match status" value="1"/>
</dbReference>
<proteinExistence type="predicted"/>
<sequence>MTDEQQTQDLDEGEIAADYLEALLDIADVDGDIEIEETGTRTTLKVGESGDASLSMLAAPEVVAALQDLTRLAVQSQTGEFSRVVLDVAGSQDARTVELRALVDDAVSRIEGGSDRVSLPSMSSYERKLVHDLVAEAGYHSESEGEGRDRHAVVVPK</sequence>
<evidence type="ECO:0000313" key="3">
    <source>
        <dbReference type="EMBL" id="SDH55532.1"/>
    </source>
</evidence>
<evidence type="ECO:0000259" key="2">
    <source>
        <dbReference type="PROSITE" id="PS51061"/>
    </source>
</evidence>
<dbReference type="Gene3D" id="3.30.300.20">
    <property type="match status" value="1"/>
</dbReference>
<evidence type="ECO:0000256" key="1">
    <source>
        <dbReference type="SAM" id="MobiDB-lite"/>
    </source>
</evidence>
<dbReference type="GO" id="GO:0003723">
    <property type="term" value="F:RNA binding"/>
    <property type="evidence" value="ECO:0007669"/>
    <property type="project" value="InterPro"/>
</dbReference>
<dbReference type="InterPro" id="IPR039247">
    <property type="entry name" value="KhpB"/>
</dbReference>
<reference evidence="4" key="1">
    <citation type="submission" date="2016-10" db="EMBL/GenBank/DDBJ databases">
        <authorList>
            <person name="Varghese N."/>
            <person name="Submissions S."/>
        </authorList>
    </citation>
    <scope>NUCLEOTIDE SEQUENCE [LARGE SCALE GENOMIC DNA]</scope>
    <source>
        <strain evidence="4">DSM 22002</strain>
    </source>
</reference>
<dbReference type="RefSeq" id="WP_092503998.1">
    <property type="nucleotide sequence ID" value="NZ_LT629695.1"/>
</dbReference>
<protein>
    <submittedName>
        <fullName evidence="3">SpoIIIJ-associated protein</fullName>
    </submittedName>
</protein>
<feature type="region of interest" description="Disordered" evidence="1">
    <location>
        <begin position="138"/>
        <end position="157"/>
    </location>
</feature>
<dbReference type="OrthoDB" id="9794483at2"/>
<keyword evidence="4" id="KW-1185">Reference proteome</keyword>
<dbReference type="SMART" id="SM00393">
    <property type="entry name" value="R3H"/>
    <property type="match status" value="1"/>
</dbReference>
<dbReference type="InterPro" id="IPR015946">
    <property type="entry name" value="KH_dom-like_a/b"/>
</dbReference>